<accession>A0A059EYN6</accession>
<dbReference type="OrthoDB" id="2188504at2759"/>
<dbReference type="HOGENOM" id="CLU_086077_0_0_1"/>
<dbReference type="AlphaFoldDB" id="A0A059EYN6"/>
<evidence type="ECO:0000313" key="2">
    <source>
        <dbReference type="Proteomes" id="UP000030655"/>
    </source>
</evidence>
<evidence type="ECO:0000313" key="1">
    <source>
        <dbReference type="EMBL" id="KCZ79864.1"/>
    </source>
</evidence>
<keyword evidence="2" id="KW-1185">Reference proteome</keyword>
<reference evidence="1 2" key="2">
    <citation type="submission" date="2014-03" db="EMBL/GenBank/DDBJ databases">
        <title>The Genome Sequence of Anncaliia algerae insect isolate PRA339.</title>
        <authorList>
            <consortium name="The Broad Institute Genome Sequencing Platform"/>
            <consortium name="The Broad Institute Genome Sequencing Center for Infectious Disease"/>
            <person name="Cuomo C."/>
            <person name="Becnel J."/>
            <person name="Sanscrainte N."/>
            <person name="Walker B."/>
            <person name="Young S.K."/>
            <person name="Zeng Q."/>
            <person name="Gargeya S."/>
            <person name="Fitzgerald M."/>
            <person name="Haas B."/>
            <person name="Abouelleil A."/>
            <person name="Alvarado L."/>
            <person name="Arachchi H.M."/>
            <person name="Berlin A.M."/>
            <person name="Chapman S.B."/>
            <person name="Dewar J."/>
            <person name="Goldberg J."/>
            <person name="Griggs A."/>
            <person name="Gujja S."/>
            <person name="Hansen M."/>
            <person name="Howarth C."/>
            <person name="Imamovic A."/>
            <person name="Larimer J."/>
            <person name="McCowan C."/>
            <person name="Murphy C."/>
            <person name="Neiman D."/>
            <person name="Pearson M."/>
            <person name="Priest M."/>
            <person name="Roberts A."/>
            <person name="Saif S."/>
            <person name="Shea T."/>
            <person name="Sisk P."/>
            <person name="Sykes S."/>
            <person name="Wortman J."/>
            <person name="Nusbaum C."/>
            <person name="Birren B."/>
        </authorList>
    </citation>
    <scope>NUCLEOTIDE SEQUENCE [LARGE SCALE GENOMIC DNA]</scope>
    <source>
        <strain evidence="1 2">PRA339</strain>
    </source>
</reference>
<protein>
    <submittedName>
        <fullName evidence="1">Uncharacterized protein</fullName>
    </submittedName>
</protein>
<dbReference type="VEuPathDB" id="MicrosporidiaDB:H312_02735"/>
<name>A0A059EYN6_9MICR</name>
<reference evidence="2" key="1">
    <citation type="submission" date="2013-02" db="EMBL/GenBank/DDBJ databases">
        <authorList>
            <consortium name="The Broad Institute Genome Sequencing Platform"/>
            <person name="Cuomo C."/>
            <person name="Becnel J."/>
            <person name="Sanscrainte N."/>
            <person name="Walker B."/>
            <person name="Young S.K."/>
            <person name="Zeng Q."/>
            <person name="Gargeya S."/>
            <person name="Fitzgerald M."/>
            <person name="Haas B."/>
            <person name="Abouelleil A."/>
            <person name="Alvarado L."/>
            <person name="Arachchi H.M."/>
            <person name="Berlin A.M."/>
            <person name="Chapman S.B."/>
            <person name="Dewar J."/>
            <person name="Goldberg J."/>
            <person name="Griggs A."/>
            <person name="Gujja S."/>
            <person name="Hansen M."/>
            <person name="Howarth C."/>
            <person name="Imamovic A."/>
            <person name="Larimer J."/>
            <person name="McCowan C."/>
            <person name="Murphy C."/>
            <person name="Neiman D."/>
            <person name="Pearson M."/>
            <person name="Priest M."/>
            <person name="Roberts A."/>
            <person name="Saif S."/>
            <person name="Shea T."/>
            <person name="Sisk P."/>
            <person name="Sykes S."/>
            <person name="Wortman J."/>
            <person name="Nusbaum C."/>
            <person name="Birren B."/>
        </authorList>
    </citation>
    <scope>NUCLEOTIDE SEQUENCE [LARGE SCALE GENOMIC DNA]</scope>
    <source>
        <strain evidence="2">PRA339</strain>
    </source>
</reference>
<organism evidence="1 2">
    <name type="scientific">Anncaliia algerae PRA339</name>
    <dbReference type="NCBI Taxonomy" id="1288291"/>
    <lineage>
        <taxon>Eukaryota</taxon>
        <taxon>Fungi</taxon>
        <taxon>Fungi incertae sedis</taxon>
        <taxon>Microsporidia</taxon>
        <taxon>Tubulinosematoidea</taxon>
        <taxon>Tubulinosematidae</taxon>
        <taxon>Anncaliia</taxon>
    </lineage>
</organism>
<gene>
    <name evidence="1" type="ORF">H312_02735</name>
</gene>
<dbReference type="EMBL" id="KK365223">
    <property type="protein sequence ID" value="KCZ79864.1"/>
    <property type="molecule type" value="Genomic_DNA"/>
</dbReference>
<dbReference type="Proteomes" id="UP000030655">
    <property type="component" value="Unassembled WGS sequence"/>
</dbReference>
<proteinExistence type="predicted"/>
<sequence>MIFYALCAIGIILLFLILYLNRALPFKKVKKYLLLNIDALGNELSEKLFCEETKSLNFMLYQYLIKNDKDYLTKAVNYLRSRQHMSRYSSLTSPAVVMRALMKELIYEQLDIEYKRGFIFGSEVYEKIDTKAPFVKHYCVITKINEDRYYTDILVSSPLYDYDSTIRSGLDIHVILATKEGSFNSEDINIPKKIVSLISIKRNFKYSIRFSDLNQMRVVLYNGKPYQASSMIMHDVGFFSSHFKNFGGSYLDENDLQKIKKLTFPSFFYLSVVVSKEEEEGN</sequence>